<proteinExistence type="predicted"/>
<dbReference type="AlphaFoldDB" id="A0A1B9P089"/>
<dbReference type="RefSeq" id="WP_065610386.1">
    <property type="nucleotide sequence ID" value="NZ_CAWMPN010000008.1"/>
</dbReference>
<evidence type="ECO:0000313" key="3">
    <source>
        <dbReference type="Proteomes" id="UP000093523"/>
    </source>
</evidence>
<comment type="caution">
    <text evidence="2">The sequence shown here is derived from an EMBL/GenBank/DDBJ whole genome shotgun (WGS) entry which is preliminary data.</text>
</comment>
<sequence>MIVCESERVTVRQFTLDDAEFVIELLNDDSFIRYIADKKVRTIVDAENYLKSGPLASYEKIGFGLSLVMLTESKTPIGMCGLLKRDELEFPDLGYAFLPQYCGKGYALEAVKAVLKEGMKRHSLSRVLAVTLPHNQHSNRLLQQAGFTQTGMVELYDCQNNLYDLTS</sequence>
<dbReference type="EMBL" id="MAJU01000008">
    <property type="protein sequence ID" value="OCH21768.1"/>
    <property type="molecule type" value="Genomic_DNA"/>
</dbReference>
<dbReference type="OrthoDB" id="9798081at2"/>
<dbReference type="GO" id="GO:0016747">
    <property type="term" value="F:acyltransferase activity, transferring groups other than amino-acyl groups"/>
    <property type="evidence" value="ECO:0007669"/>
    <property type="project" value="InterPro"/>
</dbReference>
<dbReference type="Pfam" id="PF13302">
    <property type="entry name" value="Acetyltransf_3"/>
    <property type="match status" value="1"/>
</dbReference>
<dbReference type="Proteomes" id="UP000093523">
    <property type="component" value="Unassembled WGS sequence"/>
</dbReference>
<dbReference type="InterPro" id="IPR051531">
    <property type="entry name" value="N-acetyltransferase"/>
</dbReference>
<organism evidence="2 3">
    <name type="scientific">Aliivibrio logei</name>
    <name type="common">Vibrio logei</name>
    <dbReference type="NCBI Taxonomy" id="688"/>
    <lineage>
        <taxon>Bacteria</taxon>
        <taxon>Pseudomonadati</taxon>
        <taxon>Pseudomonadota</taxon>
        <taxon>Gammaproteobacteria</taxon>
        <taxon>Vibrionales</taxon>
        <taxon>Vibrionaceae</taxon>
        <taxon>Aliivibrio</taxon>
    </lineage>
</organism>
<dbReference type="STRING" id="688.A6E04_07860"/>
<dbReference type="Gene3D" id="3.40.630.30">
    <property type="match status" value="1"/>
</dbReference>
<protein>
    <submittedName>
        <fullName evidence="2">GCN5 family acetyltransferase</fullName>
    </submittedName>
</protein>
<dbReference type="PANTHER" id="PTHR43792:SF1">
    <property type="entry name" value="N-ACETYLTRANSFERASE DOMAIN-CONTAINING PROTEIN"/>
    <property type="match status" value="1"/>
</dbReference>
<dbReference type="PROSITE" id="PS51186">
    <property type="entry name" value="GNAT"/>
    <property type="match status" value="1"/>
</dbReference>
<dbReference type="SUPFAM" id="SSF55729">
    <property type="entry name" value="Acyl-CoA N-acyltransferases (Nat)"/>
    <property type="match status" value="1"/>
</dbReference>
<dbReference type="InterPro" id="IPR000182">
    <property type="entry name" value="GNAT_dom"/>
</dbReference>
<gene>
    <name evidence="2" type="ORF">A6E04_07860</name>
</gene>
<feature type="domain" description="N-acetyltransferase" evidence="1">
    <location>
        <begin position="9"/>
        <end position="167"/>
    </location>
</feature>
<reference evidence="2 3" key="1">
    <citation type="submission" date="2016-06" db="EMBL/GenBank/DDBJ databases">
        <authorList>
            <person name="Kjaerup R.B."/>
            <person name="Dalgaard T.S."/>
            <person name="Juul-Madsen H.R."/>
        </authorList>
    </citation>
    <scope>NUCLEOTIDE SEQUENCE [LARGE SCALE GENOMIC DNA]</scope>
    <source>
        <strain evidence="2 3">1S159</strain>
    </source>
</reference>
<keyword evidence="2" id="KW-0808">Transferase</keyword>
<name>A0A1B9P089_ALILO</name>
<dbReference type="PANTHER" id="PTHR43792">
    <property type="entry name" value="GNAT FAMILY, PUTATIVE (AFU_ORTHOLOGUE AFUA_3G00765)-RELATED-RELATED"/>
    <property type="match status" value="1"/>
</dbReference>
<dbReference type="InterPro" id="IPR016181">
    <property type="entry name" value="Acyl_CoA_acyltransferase"/>
</dbReference>
<evidence type="ECO:0000259" key="1">
    <source>
        <dbReference type="PROSITE" id="PS51186"/>
    </source>
</evidence>
<accession>A0A1B9P089</accession>
<evidence type="ECO:0000313" key="2">
    <source>
        <dbReference type="EMBL" id="OCH21768.1"/>
    </source>
</evidence>